<reference evidence="12" key="1">
    <citation type="journal article" date="2013" name="Genetics">
        <title>The draft genome and transcriptome of Panagrellus redivivus are shaped by the harsh demands of a free-living lifestyle.</title>
        <authorList>
            <person name="Srinivasan J."/>
            <person name="Dillman A.R."/>
            <person name="Macchietto M.G."/>
            <person name="Heikkinen L."/>
            <person name="Lakso M."/>
            <person name="Fracchia K.M."/>
            <person name="Antoshechkin I."/>
            <person name="Mortazavi A."/>
            <person name="Wong G."/>
            <person name="Sternberg P.W."/>
        </authorList>
    </citation>
    <scope>NUCLEOTIDE SEQUENCE [LARGE SCALE GENOMIC DNA]</scope>
    <source>
        <strain evidence="12">MT8872</strain>
    </source>
</reference>
<dbReference type="GO" id="GO:0043495">
    <property type="term" value="F:protein-membrane adaptor activity"/>
    <property type="evidence" value="ECO:0007669"/>
    <property type="project" value="TreeGrafter"/>
</dbReference>
<keyword evidence="7" id="KW-0072">Autophagy</keyword>
<dbReference type="WBParaSite" id="Pan_g3269.t1">
    <property type="protein sequence ID" value="Pan_g3269.t1"/>
    <property type="gene ID" value="Pan_g3269"/>
</dbReference>
<keyword evidence="8" id="KW-0445">Lipid transport</keyword>
<evidence type="ECO:0000313" key="12">
    <source>
        <dbReference type="Proteomes" id="UP000492821"/>
    </source>
</evidence>
<comment type="subcellular location">
    <subcellularLocation>
        <location evidence="1">Endoplasmic reticulum membrane</location>
        <topology evidence="1">Peripheral membrane protein</topology>
    </subcellularLocation>
    <subcellularLocation>
        <location evidence="2">Preautophagosomal structure membrane</location>
        <topology evidence="2">Peripheral membrane protein</topology>
    </subcellularLocation>
</comment>
<dbReference type="AlphaFoldDB" id="A0A7E4VTY4"/>
<dbReference type="GO" id="GO:0000422">
    <property type="term" value="P:autophagy of mitochondrion"/>
    <property type="evidence" value="ECO:0007669"/>
    <property type="project" value="TreeGrafter"/>
</dbReference>
<dbReference type="GO" id="GO:0061709">
    <property type="term" value="P:reticulophagy"/>
    <property type="evidence" value="ECO:0007669"/>
    <property type="project" value="TreeGrafter"/>
</dbReference>
<evidence type="ECO:0000256" key="3">
    <source>
        <dbReference type="ARBA" id="ARBA00009714"/>
    </source>
</evidence>
<proteinExistence type="inferred from homology"/>
<evidence type="ECO:0000256" key="7">
    <source>
        <dbReference type="ARBA" id="ARBA00023006"/>
    </source>
</evidence>
<dbReference type="Proteomes" id="UP000492821">
    <property type="component" value="Unassembled WGS sequence"/>
</dbReference>
<evidence type="ECO:0000256" key="4">
    <source>
        <dbReference type="ARBA" id="ARBA00018070"/>
    </source>
</evidence>
<evidence type="ECO:0000313" key="13">
    <source>
        <dbReference type="WBParaSite" id="Pan_g3269.t1"/>
    </source>
</evidence>
<dbReference type="GO" id="GO:0034727">
    <property type="term" value="P:piecemeal microautophagy of the nucleus"/>
    <property type="evidence" value="ECO:0007669"/>
    <property type="project" value="TreeGrafter"/>
</dbReference>
<dbReference type="InterPro" id="IPR026849">
    <property type="entry name" value="ATG2"/>
</dbReference>
<evidence type="ECO:0000256" key="6">
    <source>
        <dbReference type="ARBA" id="ARBA00022824"/>
    </source>
</evidence>
<organism evidence="12 13">
    <name type="scientific">Panagrellus redivivus</name>
    <name type="common">Microworm</name>
    <dbReference type="NCBI Taxonomy" id="6233"/>
    <lineage>
        <taxon>Eukaryota</taxon>
        <taxon>Metazoa</taxon>
        <taxon>Ecdysozoa</taxon>
        <taxon>Nematoda</taxon>
        <taxon>Chromadorea</taxon>
        <taxon>Rhabditida</taxon>
        <taxon>Tylenchina</taxon>
        <taxon>Panagrolaimomorpha</taxon>
        <taxon>Panagrolaimoidea</taxon>
        <taxon>Panagrolaimidae</taxon>
        <taxon>Panagrellus</taxon>
    </lineage>
</organism>
<dbReference type="GO" id="GO:0061908">
    <property type="term" value="C:phagophore"/>
    <property type="evidence" value="ECO:0007669"/>
    <property type="project" value="TreeGrafter"/>
</dbReference>
<accession>A0A7E4VTY4</accession>
<evidence type="ECO:0000256" key="9">
    <source>
        <dbReference type="ARBA" id="ARBA00023136"/>
    </source>
</evidence>
<dbReference type="PANTHER" id="PTHR13190:SF1">
    <property type="entry name" value="AUTOPHAGY-RELATED 2, ISOFORM A"/>
    <property type="match status" value="1"/>
</dbReference>
<evidence type="ECO:0000256" key="8">
    <source>
        <dbReference type="ARBA" id="ARBA00023055"/>
    </source>
</evidence>
<dbReference type="GO" id="GO:0000045">
    <property type="term" value="P:autophagosome assembly"/>
    <property type="evidence" value="ECO:0007669"/>
    <property type="project" value="TreeGrafter"/>
</dbReference>
<dbReference type="PANTHER" id="PTHR13190">
    <property type="entry name" value="AUTOPHAGY-RELATED 2, ISOFORM A"/>
    <property type="match status" value="1"/>
</dbReference>
<dbReference type="Pfam" id="PF13329">
    <property type="entry name" value="ATG2_CAD"/>
    <property type="match status" value="1"/>
</dbReference>
<comment type="similarity">
    <text evidence="3">Belongs to the ATG2 family.</text>
</comment>
<dbReference type="GO" id="GO:0032266">
    <property type="term" value="F:phosphatidylinositol-3-phosphate binding"/>
    <property type="evidence" value="ECO:0007669"/>
    <property type="project" value="TreeGrafter"/>
</dbReference>
<keyword evidence="5" id="KW-0813">Transport</keyword>
<evidence type="ECO:0000256" key="10">
    <source>
        <dbReference type="ARBA" id="ARBA00024479"/>
    </source>
</evidence>
<evidence type="ECO:0000256" key="2">
    <source>
        <dbReference type="ARBA" id="ARBA00004623"/>
    </source>
</evidence>
<protein>
    <recommendedName>
        <fullName evidence="4">Autophagy-related protein 2</fullName>
    </recommendedName>
</protein>
<reference evidence="13" key="2">
    <citation type="submission" date="2020-10" db="UniProtKB">
        <authorList>
            <consortium name="WormBaseParasite"/>
        </authorList>
    </citation>
    <scope>IDENTIFICATION</scope>
</reference>
<dbReference type="GO" id="GO:0005789">
    <property type="term" value="C:endoplasmic reticulum membrane"/>
    <property type="evidence" value="ECO:0007669"/>
    <property type="project" value="UniProtKB-SubCell"/>
</dbReference>
<evidence type="ECO:0000256" key="1">
    <source>
        <dbReference type="ARBA" id="ARBA00004406"/>
    </source>
</evidence>
<evidence type="ECO:0000256" key="11">
    <source>
        <dbReference type="ARBA" id="ARBA00024615"/>
    </source>
</evidence>
<keyword evidence="6" id="KW-0256">Endoplasmic reticulum</keyword>
<evidence type="ECO:0000256" key="5">
    <source>
        <dbReference type="ARBA" id="ARBA00022448"/>
    </source>
</evidence>
<keyword evidence="9" id="KW-0472">Membrane</keyword>
<comment type="catalytic activity">
    <reaction evidence="11">
        <text>a 1,2-diacyl-sn-glycero-3-phosphoethanolamine(in) = a 1,2-diacyl-sn-glycero-3-phosphoethanolamine(out)</text>
        <dbReference type="Rhea" id="RHEA:38895"/>
        <dbReference type="ChEBI" id="CHEBI:64612"/>
    </reaction>
</comment>
<keyword evidence="12" id="KW-1185">Reference proteome</keyword>
<dbReference type="GO" id="GO:0061723">
    <property type="term" value="P:glycophagy"/>
    <property type="evidence" value="ECO:0007669"/>
    <property type="project" value="TreeGrafter"/>
</dbReference>
<dbReference type="GO" id="GO:0006869">
    <property type="term" value="P:lipid transport"/>
    <property type="evidence" value="ECO:0007669"/>
    <property type="project" value="UniProtKB-KW"/>
</dbReference>
<dbReference type="GO" id="GO:0034045">
    <property type="term" value="C:phagophore assembly site membrane"/>
    <property type="evidence" value="ECO:0007669"/>
    <property type="project" value="UniProtKB-SubCell"/>
</dbReference>
<sequence length="671" mass="75525">MDIVAMRVRCIVLLERKRILSLIEVDLITYVEPFQTDVTDKEFIRIRASDVIAEQDKNYSRSKHAVAIAIKVKPFTDLLTCMQQKTVTFALSAQDTMVHFRPFTHLSRFWVTQLASFFDIFVNGKSNPDIIVKPNIHLSNIVIDYDHKLVVAGSPMSLKINIGACDLFKLDPPRLYFQDTTLSIRKNDNRNADFVKLLGVEMLVLEVNTATEEVKTKQKSVSAKKSTEIVIQDATVKAWMCSDTISEFMNLINGFLSSEYGSAFKNGEPVATVQKKSRPVPKSMPTVDDTSKSKSVDLCDVVQVNFDAEDGEPTEFVETFDPKVKYIDDIQIVPNFIQTTRPEKNLDAEIPDDHPLPTFKLLIKNASLNACLYGGNDFGTDYNPKVFSKFNDAADLKACRRDGVIGGPHRDHTVWIEMKATKIDFEHSSFDTTGNISSLQVLKIGNVECYDHLIISDAEKLLKKHDSQRYIYPKPALLLRHAINQNNEGKLHLRLEPLKLNIDQDTMEFLTDFIGNVGSGLTETAESDENFDEIPSTSAARCETLYTEFKFFPSCKINFDYTGKRIDLQHQQGMVSGLASGILQLTGTELILKELDNTEGLYGFSKCIAYAIEQWSADVITQLPSNLVTLAPVAPISNVVSSVIYHSSSVVYPSVRMLLAPWRYYQQTDQD</sequence>
<name>A0A7E4VTY4_PANRE</name>
<comment type="catalytic activity">
    <reaction evidence="10">
        <text>a 1,2-diacyl-sn-glycero-3-phospho-L-serine(in) = a 1,2-diacyl-sn-glycero-3-phospho-L-serine(out)</text>
        <dbReference type="Rhea" id="RHEA:38663"/>
        <dbReference type="ChEBI" id="CHEBI:57262"/>
    </reaction>
</comment>